<evidence type="ECO:0000256" key="5">
    <source>
        <dbReference type="ARBA" id="ARBA00023137"/>
    </source>
</evidence>
<evidence type="ECO:0000256" key="6">
    <source>
        <dbReference type="ARBA" id="ARBA00051245"/>
    </source>
</evidence>
<dbReference type="SUPFAM" id="SSF56112">
    <property type="entry name" value="Protein kinase-like (PK-like)"/>
    <property type="match status" value="1"/>
</dbReference>
<protein>
    <recommendedName>
        <fullName evidence="8">Tyrosine-protein kinase</fullName>
        <ecNumber evidence="8">2.7.10.2</ecNumber>
    </recommendedName>
</protein>
<dbReference type="InterPro" id="IPR036860">
    <property type="entry name" value="SH2_dom_sf"/>
</dbReference>
<dbReference type="SUPFAM" id="SSF55550">
    <property type="entry name" value="SH2 domain"/>
    <property type="match status" value="1"/>
</dbReference>
<sequence>MFKRNIIQVPTGTYLSLLEVALGAVGPLPRRPPRTLKVHAAKVGVSQDRHLWPCLDRTGLLQNGGLPSASHFALQLHTERSTTARCFFSAEIDFTGWRLPDSGLLTAPLGCPPALMSTVSPSSSSDDDVSAVDIISSTPAFHGLDKEECYHGLLPAEDAFKLVSRDGDYLLRTEDNEDGSGRQVCMSIRWNSEGCNVPVTVDARGCTFDQKHYASTVMELILQHSVRSIVVPGTKGAIPMNAVHRQEWELHHDQITLKKKLGEGAFGEVHFGLLQVSKEKELRVAVKQSKGDVKKDQIDEMMREARLMRQYKHPNIVRFYGVAAEKEPVMIAMEFVSGGSLDSFLKKGVGTVSPNTKAVMCYDAANGLAYLHEHGCIHRDVAARNCLVSRRTHQVKISDFGLSTKSRKHVLGPTERAPIRWLAPEVISTALYEKPADIWSYGVLCWEVFADGEIPYKELNTVDLRNKIQDPGFRLVMHDDTPRDVVRVVESCWNAHPRSRPSMRSVAEALQRYKKQKKDEEKKKTKSSKGKKKRKSAKRKTTVKTVYSPALRPSPSSKSVKTLRSPALRPSRSLKSPVNRIVVQRRVLSNGETSSVSLNSRTRCSGGRKRK</sequence>
<dbReference type="Gene3D" id="3.30.200.20">
    <property type="entry name" value="Phosphorylase Kinase, domain 1"/>
    <property type="match status" value="1"/>
</dbReference>
<dbReference type="Gene3D" id="3.30.505.10">
    <property type="entry name" value="SH2 domain"/>
    <property type="match status" value="1"/>
</dbReference>
<dbReference type="PROSITE" id="PS00107">
    <property type="entry name" value="PROTEIN_KINASE_ATP"/>
    <property type="match status" value="1"/>
</dbReference>
<dbReference type="Pfam" id="PF07714">
    <property type="entry name" value="PK_Tyr_Ser-Thr"/>
    <property type="match status" value="1"/>
</dbReference>
<dbReference type="GO" id="GO:0004715">
    <property type="term" value="F:non-membrane spanning protein tyrosine kinase activity"/>
    <property type="evidence" value="ECO:0007669"/>
    <property type="project" value="UniProtKB-EC"/>
</dbReference>
<keyword evidence="1 8" id="KW-0808">Transferase</keyword>
<comment type="similarity">
    <text evidence="8">Belongs to the protein kinase superfamily. Tyr protein kinase family.</text>
</comment>
<evidence type="ECO:0000256" key="4">
    <source>
        <dbReference type="ARBA" id="ARBA00022840"/>
    </source>
</evidence>
<evidence type="ECO:0000313" key="11">
    <source>
        <dbReference type="Proteomes" id="UP000095287"/>
    </source>
</evidence>
<dbReference type="WBParaSite" id="L893_g13276.t1">
    <property type="protein sequence ID" value="L893_g13276.t1"/>
    <property type="gene ID" value="L893_g13276"/>
</dbReference>
<dbReference type="Proteomes" id="UP000095287">
    <property type="component" value="Unplaced"/>
</dbReference>
<dbReference type="PANTHER" id="PTHR24418">
    <property type="entry name" value="TYROSINE-PROTEIN KINASE"/>
    <property type="match status" value="1"/>
</dbReference>
<evidence type="ECO:0000256" key="8">
    <source>
        <dbReference type="RuleBase" id="RU362096"/>
    </source>
</evidence>
<dbReference type="PROSITE" id="PS50011">
    <property type="entry name" value="PROTEIN_KINASE_DOM"/>
    <property type="match status" value="1"/>
</dbReference>
<feature type="compositionally biased region" description="Polar residues" evidence="9">
    <location>
        <begin position="590"/>
        <end position="603"/>
    </location>
</feature>
<dbReference type="Gene3D" id="1.10.510.10">
    <property type="entry name" value="Transferase(Phosphotransferase) domain 1"/>
    <property type="match status" value="1"/>
</dbReference>
<organism evidence="11 12">
    <name type="scientific">Steinernema glaseri</name>
    <dbReference type="NCBI Taxonomy" id="37863"/>
    <lineage>
        <taxon>Eukaryota</taxon>
        <taxon>Metazoa</taxon>
        <taxon>Ecdysozoa</taxon>
        <taxon>Nematoda</taxon>
        <taxon>Chromadorea</taxon>
        <taxon>Rhabditida</taxon>
        <taxon>Tylenchina</taxon>
        <taxon>Panagrolaimomorpha</taxon>
        <taxon>Strongyloidoidea</taxon>
        <taxon>Steinernematidae</taxon>
        <taxon>Steinernema</taxon>
    </lineage>
</organism>
<accession>A0A1I7Y6M6</accession>
<keyword evidence="4 7" id="KW-0067">ATP-binding</keyword>
<keyword evidence="2 7" id="KW-0547">Nucleotide-binding</keyword>
<dbReference type="InterPro" id="IPR011009">
    <property type="entry name" value="Kinase-like_dom_sf"/>
</dbReference>
<dbReference type="InterPro" id="IPR000719">
    <property type="entry name" value="Prot_kinase_dom"/>
</dbReference>
<evidence type="ECO:0000256" key="9">
    <source>
        <dbReference type="SAM" id="MobiDB-lite"/>
    </source>
</evidence>
<dbReference type="SMART" id="SM00252">
    <property type="entry name" value="SH2"/>
    <property type="match status" value="1"/>
</dbReference>
<dbReference type="InterPro" id="IPR017441">
    <property type="entry name" value="Protein_kinase_ATP_BS"/>
</dbReference>
<dbReference type="PROSITE" id="PS00109">
    <property type="entry name" value="PROTEIN_KINASE_TYR"/>
    <property type="match status" value="1"/>
</dbReference>
<evidence type="ECO:0000259" key="10">
    <source>
        <dbReference type="PROSITE" id="PS50011"/>
    </source>
</evidence>
<dbReference type="GO" id="GO:0005524">
    <property type="term" value="F:ATP binding"/>
    <property type="evidence" value="ECO:0007669"/>
    <property type="project" value="UniProtKB-UniRule"/>
</dbReference>
<feature type="binding site" evidence="7">
    <location>
        <position position="287"/>
    </location>
    <ligand>
        <name>ATP</name>
        <dbReference type="ChEBI" id="CHEBI:30616"/>
    </ligand>
</feature>
<proteinExistence type="inferred from homology"/>
<dbReference type="SMART" id="SM00219">
    <property type="entry name" value="TyrKc"/>
    <property type="match status" value="1"/>
</dbReference>
<dbReference type="InterPro" id="IPR008266">
    <property type="entry name" value="Tyr_kinase_AS"/>
</dbReference>
<comment type="catalytic activity">
    <reaction evidence="6 8">
        <text>L-tyrosyl-[protein] + ATP = O-phospho-L-tyrosyl-[protein] + ADP + H(+)</text>
        <dbReference type="Rhea" id="RHEA:10596"/>
        <dbReference type="Rhea" id="RHEA-COMP:10136"/>
        <dbReference type="Rhea" id="RHEA-COMP:20101"/>
        <dbReference type="ChEBI" id="CHEBI:15378"/>
        <dbReference type="ChEBI" id="CHEBI:30616"/>
        <dbReference type="ChEBI" id="CHEBI:46858"/>
        <dbReference type="ChEBI" id="CHEBI:61978"/>
        <dbReference type="ChEBI" id="CHEBI:456216"/>
        <dbReference type="EC" id="2.7.10.2"/>
    </reaction>
</comment>
<evidence type="ECO:0000256" key="7">
    <source>
        <dbReference type="PROSITE-ProRule" id="PRU10141"/>
    </source>
</evidence>
<dbReference type="AlphaFoldDB" id="A0A1I7Y6M6"/>
<dbReference type="CDD" id="cd00192">
    <property type="entry name" value="PTKc"/>
    <property type="match status" value="1"/>
</dbReference>
<dbReference type="InterPro" id="IPR001245">
    <property type="entry name" value="Ser-Thr/Tyr_kinase_cat_dom"/>
</dbReference>
<keyword evidence="5 8" id="KW-0829">Tyrosine-protein kinase</keyword>
<dbReference type="InterPro" id="IPR020635">
    <property type="entry name" value="Tyr_kinase_cat_dom"/>
</dbReference>
<name>A0A1I7Y6M6_9BILA</name>
<feature type="domain" description="Protein kinase" evidence="10">
    <location>
        <begin position="255"/>
        <end position="514"/>
    </location>
</feature>
<evidence type="ECO:0000256" key="3">
    <source>
        <dbReference type="ARBA" id="ARBA00022777"/>
    </source>
</evidence>
<dbReference type="InterPro" id="IPR050198">
    <property type="entry name" value="Non-receptor_tyrosine_kinases"/>
</dbReference>
<keyword evidence="11" id="KW-1185">Reference proteome</keyword>
<dbReference type="EC" id="2.7.10.2" evidence="8"/>
<dbReference type="InterPro" id="IPR000980">
    <property type="entry name" value="SH2"/>
</dbReference>
<evidence type="ECO:0000256" key="2">
    <source>
        <dbReference type="ARBA" id="ARBA00022741"/>
    </source>
</evidence>
<feature type="region of interest" description="Disordered" evidence="9">
    <location>
        <begin position="496"/>
        <end position="611"/>
    </location>
</feature>
<evidence type="ECO:0000313" key="12">
    <source>
        <dbReference type="WBParaSite" id="L893_g13276.t1"/>
    </source>
</evidence>
<feature type="compositionally biased region" description="Basic residues" evidence="9">
    <location>
        <begin position="524"/>
        <end position="542"/>
    </location>
</feature>
<dbReference type="PRINTS" id="PR00109">
    <property type="entry name" value="TYRKINASE"/>
</dbReference>
<evidence type="ECO:0000256" key="1">
    <source>
        <dbReference type="ARBA" id="ARBA00022679"/>
    </source>
</evidence>
<keyword evidence="3 8" id="KW-0418">Kinase</keyword>
<reference evidence="12" key="1">
    <citation type="submission" date="2016-11" db="UniProtKB">
        <authorList>
            <consortium name="WormBaseParasite"/>
        </authorList>
    </citation>
    <scope>IDENTIFICATION</scope>
</reference>
<dbReference type="FunFam" id="3.30.200.20:FF:000518">
    <property type="entry name" value="Tyrosine-protein kinase"/>
    <property type="match status" value="1"/>
</dbReference>